<dbReference type="Pfam" id="PF00535">
    <property type="entry name" value="Glycos_transf_2"/>
    <property type="match status" value="1"/>
</dbReference>
<dbReference type="RefSeq" id="WP_154513201.1">
    <property type="nucleotide sequence ID" value="NZ_VUMH01000023.1"/>
</dbReference>
<proteinExistence type="predicted"/>
<dbReference type="PANTHER" id="PTHR43685:SF2">
    <property type="entry name" value="GLYCOSYLTRANSFERASE 2-LIKE DOMAIN-CONTAINING PROTEIN"/>
    <property type="match status" value="1"/>
</dbReference>
<accession>A0A6L5XPA5</accession>
<dbReference type="Proteomes" id="UP000477488">
    <property type="component" value="Unassembled WGS sequence"/>
</dbReference>
<dbReference type="CDD" id="cd00761">
    <property type="entry name" value="Glyco_tranf_GTA_type"/>
    <property type="match status" value="1"/>
</dbReference>
<dbReference type="PANTHER" id="PTHR43685">
    <property type="entry name" value="GLYCOSYLTRANSFERASE"/>
    <property type="match status" value="1"/>
</dbReference>
<reference evidence="2 3" key="1">
    <citation type="submission" date="2019-09" db="EMBL/GenBank/DDBJ databases">
        <title>In-depth cultivation of the pig gut microbiome towards novel bacterial diversity and tailored functional studies.</title>
        <authorList>
            <person name="Wylensek D."/>
            <person name="Hitch T.C.A."/>
            <person name="Clavel T."/>
        </authorList>
    </citation>
    <scope>NUCLEOTIDE SEQUENCE [LARGE SCALE GENOMIC DNA]</scope>
    <source>
        <strain evidence="2 3">PG-178-WT-4</strain>
    </source>
</reference>
<sequence>MSAPVVTVIVPSYNYARYLPGALRGVLGQSVADIEILLVEDGSTDQSLAVARAFAARDPRLRVLTHADGKNHGLPAGLALGLAEARGRWTAFLEADDLWHPHCLERRLEAAEQVTAQGGAGVVCNDIAPFAMPGADTAWFEGYVPRVMRWHARHERTVCDVRPFLLENKIPTFSCAMARTDLLRRISLQTPVPRWLDWWVWAQLAARVPFAFAPEKLTRWRLHPKSWHHKVEVFSYLEDFRRMGRGFRRLFARDLARQRQWGALAFLWLPATLRLAGRMALVAREDGLARALRRISGRVDAVRSIRKL</sequence>
<comment type="caution">
    <text evidence="2">The sequence shown here is derived from an EMBL/GenBank/DDBJ whole genome shotgun (WGS) entry which is preliminary data.</text>
</comment>
<dbReference type="InterPro" id="IPR050834">
    <property type="entry name" value="Glycosyltransf_2"/>
</dbReference>
<evidence type="ECO:0000313" key="2">
    <source>
        <dbReference type="EMBL" id="MSS29114.1"/>
    </source>
</evidence>
<dbReference type="Gene3D" id="3.90.550.10">
    <property type="entry name" value="Spore Coat Polysaccharide Biosynthesis Protein SpsA, Chain A"/>
    <property type="match status" value="1"/>
</dbReference>
<gene>
    <name evidence="2" type="ORF">FYJ44_14020</name>
</gene>
<keyword evidence="3" id="KW-1185">Reference proteome</keyword>
<dbReference type="GO" id="GO:0016740">
    <property type="term" value="F:transferase activity"/>
    <property type="evidence" value="ECO:0007669"/>
    <property type="project" value="UniProtKB-KW"/>
</dbReference>
<feature type="domain" description="Glycosyltransferase 2-like" evidence="1">
    <location>
        <begin position="7"/>
        <end position="114"/>
    </location>
</feature>
<evidence type="ECO:0000259" key="1">
    <source>
        <dbReference type="Pfam" id="PF00535"/>
    </source>
</evidence>
<dbReference type="EMBL" id="VUMH01000023">
    <property type="protein sequence ID" value="MSS29114.1"/>
    <property type="molecule type" value="Genomic_DNA"/>
</dbReference>
<dbReference type="SUPFAM" id="SSF53448">
    <property type="entry name" value="Nucleotide-diphospho-sugar transferases"/>
    <property type="match status" value="1"/>
</dbReference>
<keyword evidence="2" id="KW-0808">Transferase</keyword>
<name>A0A6L5XPA5_9BACT</name>
<organism evidence="2 3">
    <name type="scientific">Desulfovibrio porci</name>
    <dbReference type="NCBI Taxonomy" id="2605782"/>
    <lineage>
        <taxon>Bacteria</taxon>
        <taxon>Pseudomonadati</taxon>
        <taxon>Thermodesulfobacteriota</taxon>
        <taxon>Desulfovibrionia</taxon>
        <taxon>Desulfovibrionales</taxon>
        <taxon>Desulfovibrionaceae</taxon>
        <taxon>Desulfovibrio</taxon>
    </lineage>
</organism>
<dbReference type="AlphaFoldDB" id="A0A6L5XPA5"/>
<dbReference type="InterPro" id="IPR029044">
    <property type="entry name" value="Nucleotide-diphossugar_trans"/>
</dbReference>
<evidence type="ECO:0000313" key="3">
    <source>
        <dbReference type="Proteomes" id="UP000477488"/>
    </source>
</evidence>
<dbReference type="InterPro" id="IPR001173">
    <property type="entry name" value="Glyco_trans_2-like"/>
</dbReference>
<protein>
    <submittedName>
        <fullName evidence="2">Glycosyltransferase family 2 protein</fullName>
    </submittedName>
</protein>